<feature type="signal peptide" evidence="1">
    <location>
        <begin position="1"/>
        <end position="19"/>
    </location>
</feature>
<keyword evidence="1" id="KW-0732">Signal</keyword>
<comment type="caution">
    <text evidence="2">The sequence shown here is derived from an EMBL/GenBank/DDBJ whole genome shotgun (WGS) entry which is preliminary data.</text>
</comment>
<evidence type="ECO:0000313" key="3">
    <source>
        <dbReference type="Proteomes" id="UP000747542"/>
    </source>
</evidence>
<proteinExistence type="predicted"/>
<organism evidence="2 3">
    <name type="scientific">Homarus americanus</name>
    <name type="common">American lobster</name>
    <dbReference type="NCBI Taxonomy" id="6706"/>
    <lineage>
        <taxon>Eukaryota</taxon>
        <taxon>Metazoa</taxon>
        <taxon>Ecdysozoa</taxon>
        <taxon>Arthropoda</taxon>
        <taxon>Crustacea</taxon>
        <taxon>Multicrustacea</taxon>
        <taxon>Malacostraca</taxon>
        <taxon>Eumalacostraca</taxon>
        <taxon>Eucarida</taxon>
        <taxon>Decapoda</taxon>
        <taxon>Pleocyemata</taxon>
        <taxon>Astacidea</taxon>
        <taxon>Nephropoidea</taxon>
        <taxon>Nephropidae</taxon>
        <taxon>Homarus</taxon>
    </lineage>
</organism>
<sequence>MFLKVIAALVMIAVGAVLSSPDVYEPTYYPAPIPYYFDYNVYDAYGGSHRRTEHSDGYSSHGQYDVYYPGGSTASRKY</sequence>
<dbReference type="Proteomes" id="UP000747542">
    <property type="component" value="Unassembled WGS sequence"/>
</dbReference>
<evidence type="ECO:0000313" key="2">
    <source>
        <dbReference type="EMBL" id="KAG7161680.1"/>
    </source>
</evidence>
<dbReference type="EMBL" id="JAHLQT010028818">
    <property type="protein sequence ID" value="KAG7161680.1"/>
    <property type="molecule type" value="Genomic_DNA"/>
</dbReference>
<name>A0A8J5JTS9_HOMAM</name>
<dbReference type="AlphaFoldDB" id="A0A8J5JTS9"/>
<feature type="chain" id="PRO_5035316508" evidence="1">
    <location>
        <begin position="20"/>
        <end position="78"/>
    </location>
</feature>
<evidence type="ECO:0000256" key="1">
    <source>
        <dbReference type="SAM" id="SignalP"/>
    </source>
</evidence>
<reference evidence="2" key="1">
    <citation type="journal article" date="2021" name="Sci. Adv.">
        <title>The American lobster genome reveals insights on longevity, neural, and immune adaptations.</title>
        <authorList>
            <person name="Polinski J.M."/>
            <person name="Zimin A.V."/>
            <person name="Clark K.F."/>
            <person name="Kohn A.B."/>
            <person name="Sadowski N."/>
            <person name="Timp W."/>
            <person name="Ptitsyn A."/>
            <person name="Khanna P."/>
            <person name="Romanova D.Y."/>
            <person name="Williams P."/>
            <person name="Greenwood S.J."/>
            <person name="Moroz L.L."/>
            <person name="Walt D.R."/>
            <person name="Bodnar A.G."/>
        </authorList>
    </citation>
    <scope>NUCLEOTIDE SEQUENCE</scope>
    <source>
        <strain evidence="2">GMGI-L3</strain>
    </source>
</reference>
<gene>
    <name evidence="2" type="primary">Edg84A-L4</name>
    <name evidence="2" type="ORF">Hamer_G021020</name>
</gene>
<accession>A0A8J5JTS9</accession>
<protein>
    <submittedName>
        <fullName evidence="2">Putative pupal cuticle protein Edg-84A-like 4</fullName>
    </submittedName>
</protein>
<keyword evidence="3" id="KW-1185">Reference proteome</keyword>